<feature type="binding site" evidence="6">
    <location>
        <position position="246"/>
    </location>
    <ligand>
        <name>Mg(2+)</name>
        <dbReference type="ChEBI" id="CHEBI:18420"/>
    </ligand>
</feature>
<evidence type="ECO:0000256" key="5">
    <source>
        <dbReference type="ARBA" id="ARBA00023235"/>
    </source>
</evidence>
<dbReference type="Pfam" id="PF02879">
    <property type="entry name" value="PGM_PMM_II"/>
    <property type="match status" value="1"/>
</dbReference>
<dbReference type="Pfam" id="PF02880">
    <property type="entry name" value="PGM_PMM_III"/>
    <property type="match status" value="1"/>
</dbReference>
<name>M1LTS9_9PROT</name>
<dbReference type="GO" id="GO:0009252">
    <property type="term" value="P:peptidoglycan biosynthetic process"/>
    <property type="evidence" value="ECO:0007669"/>
    <property type="project" value="TreeGrafter"/>
</dbReference>
<dbReference type="HOGENOM" id="CLU_016950_7_0_4"/>
<evidence type="ECO:0000256" key="7">
    <source>
        <dbReference type="RuleBase" id="RU004326"/>
    </source>
</evidence>
<dbReference type="GO" id="GO:0000287">
    <property type="term" value="F:magnesium ion binding"/>
    <property type="evidence" value="ECO:0007669"/>
    <property type="project" value="UniProtKB-UniRule"/>
</dbReference>
<dbReference type="KEGG" id="kde:CDSE_0374"/>
<dbReference type="AlphaFoldDB" id="M1LTS9"/>
<dbReference type="PROSITE" id="PS00710">
    <property type="entry name" value="PGM_PMM"/>
    <property type="match status" value="1"/>
</dbReference>
<dbReference type="Gene3D" id="3.30.310.50">
    <property type="entry name" value="Alpha-D-phosphohexomutase, C-terminal domain"/>
    <property type="match status" value="1"/>
</dbReference>
<dbReference type="Pfam" id="PF02878">
    <property type="entry name" value="PGM_PMM_I"/>
    <property type="match status" value="1"/>
</dbReference>
<feature type="domain" description="Alpha-D-phosphohexomutase C-terminal" evidence="9">
    <location>
        <begin position="388"/>
        <end position="432"/>
    </location>
</feature>
<dbReference type="InterPro" id="IPR005845">
    <property type="entry name" value="A-D-PHexomutase_a/b/a-II"/>
</dbReference>
<dbReference type="InterPro" id="IPR005846">
    <property type="entry name" value="A-D-PHexomutase_a/b/a-III"/>
</dbReference>
<dbReference type="GO" id="GO:0005829">
    <property type="term" value="C:cytosol"/>
    <property type="evidence" value="ECO:0007669"/>
    <property type="project" value="TreeGrafter"/>
</dbReference>
<dbReference type="SUPFAM" id="SSF53738">
    <property type="entry name" value="Phosphoglucomutase, first 3 domains"/>
    <property type="match status" value="3"/>
</dbReference>
<keyword evidence="2 6" id="KW-0597">Phosphoprotein</keyword>
<dbReference type="eggNOG" id="COG1109">
    <property type="taxonomic scope" value="Bacteria"/>
</dbReference>
<dbReference type="Gene3D" id="3.40.120.10">
    <property type="entry name" value="Alpha-D-Glucose-1,6-Bisphosphate, subunit A, domain 3"/>
    <property type="match status" value="3"/>
</dbReference>
<dbReference type="GO" id="GO:0006048">
    <property type="term" value="P:UDP-N-acetylglucosamine biosynthetic process"/>
    <property type="evidence" value="ECO:0007669"/>
    <property type="project" value="TreeGrafter"/>
</dbReference>
<dbReference type="FunFam" id="3.40.120.10:FF:000003">
    <property type="entry name" value="Phosphoglucosamine mutase"/>
    <property type="match status" value="1"/>
</dbReference>
<dbReference type="InterPro" id="IPR006352">
    <property type="entry name" value="GlmM_bact"/>
</dbReference>
<evidence type="ECO:0000256" key="3">
    <source>
        <dbReference type="ARBA" id="ARBA00022723"/>
    </source>
</evidence>
<dbReference type="InterPro" id="IPR016055">
    <property type="entry name" value="A-D-PHexomutase_a/b/a-I/II/III"/>
</dbReference>
<evidence type="ECO:0000259" key="10">
    <source>
        <dbReference type="Pfam" id="PF02878"/>
    </source>
</evidence>
<dbReference type="EMBL" id="CP003803">
    <property type="protein sequence ID" value="AGF46704.1"/>
    <property type="molecule type" value="Genomic_DNA"/>
</dbReference>
<feature type="active site" description="Phosphoserine intermediate" evidence="6">
    <location>
        <position position="108"/>
    </location>
</feature>
<keyword evidence="4 6" id="KW-0460">Magnesium</keyword>
<evidence type="ECO:0000256" key="1">
    <source>
        <dbReference type="ARBA" id="ARBA00010231"/>
    </source>
</evidence>
<dbReference type="EC" id="5.4.2.10" evidence="6 8"/>
<protein>
    <recommendedName>
        <fullName evidence="6 8">Phosphoglucosamine mutase</fullName>
        <ecNumber evidence="6 8">5.4.2.10</ecNumber>
    </recommendedName>
</protein>
<dbReference type="OrthoDB" id="9803322at2"/>
<dbReference type="PRINTS" id="PR00509">
    <property type="entry name" value="PGMPMM"/>
</dbReference>
<keyword evidence="14" id="KW-1185">Reference proteome</keyword>
<dbReference type="InterPro" id="IPR005843">
    <property type="entry name" value="A-D-PHexomutase_C"/>
</dbReference>
<organism evidence="13 14">
    <name type="scientific">Candidatus Kinetoplastidibacterium desouzai TCC079E</name>
    <dbReference type="NCBI Taxonomy" id="1208919"/>
    <lineage>
        <taxon>Bacteria</taxon>
        <taxon>Pseudomonadati</taxon>
        <taxon>Pseudomonadota</taxon>
        <taxon>Betaproteobacteria</taxon>
        <taxon>Candidatus Kinetoplastidibacterium</taxon>
    </lineage>
</organism>
<dbReference type="GO" id="GO:0004615">
    <property type="term" value="F:phosphomannomutase activity"/>
    <property type="evidence" value="ECO:0007669"/>
    <property type="project" value="TreeGrafter"/>
</dbReference>
<dbReference type="InterPro" id="IPR005841">
    <property type="entry name" value="Alpha-D-phosphohexomutase_SF"/>
</dbReference>
<feature type="binding site" evidence="6">
    <location>
        <position position="250"/>
    </location>
    <ligand>
        <name>Mg(2+)</name>
        <dbReference type="ChEBI" id="CHEBI:18420"/>
    </ligand>
</feature>
<keyword evidence="3 6" id="KW-0479">Metal-binding</keyword>
<reference evidence="13 14" key="1">
    <citation type="journal article" date="2013" name="Genome Biol. Evol.">
        <title>Genome evolution and phylogenomic analysis of candidatus kinetoplastibacterium, the betaproteobacterial endosymbionts of strigomonas and angomonas.</title>
        <authorList>
            <person name="Alves J.M."/>
            <person name="Serrano M.G."/>
            <person name="Maia da Silva F."/>
            <person name="Voegtly L.J."/>
            <person name="Matveyev A.V."/>
            <person name="Teixeira M.M."/>
            <person name="Camargo E.P."/>
            <person name="Buck G.A."/>
        </authorList>
    </citation>
    <scope>NUCLEOTIDE SEQUENCE [LARGE SCALE GENOMIC DNA]</scope>
    <source>
        <strain evidence="13 14">TCC079E</strain>
    </source>
</reference>
<gene>
    <name evidence="6" type="primary">glmM</name>
    <name evidence="13" type="ORF">CDSE_0374</name>
</gene>
<comment type="function">
    <text evidence="6 8">Catalyzes the conversion of glucosamine-6-phosphate to glucosamine-1-phosphate.</text>
</comment>
<evidence type="ECO:0000313" key="13">
    <source>
        <dbReference type="EMBL" id="AGF46704.1"/>
    </source>
</evidence>
<dbReference type="Pfam" id="PF00408">
    <property type="entry name" value="PGM_PMM_IV"/>
    <property type="match status" value="1"/>
</dbReference>
<dbReference type="PANTHER" id="PTHR42946:SF1">
    <property type="entry name" value="PHOSPHOGLUCOMUTASE (ALPHA-D-GLUCOSE-1,6-BISPHOSPHATE-DEPENDENT)"/>
    <property type="match status" value="1"/>
</dbReference>
<comment type="cofactor">
    <cofactor evidence="6">
        <name>Mg(2+)</name>
        <dbReference type="ChEBI" id="CHEBI:18420"/>
    </cofactor>
    <text evidence="6">Binds 1 Mg(2+) ion per subunit.</text>
</comment>
<dbReference type="GO" id="GO:0008966">
    <property type="term" value="F:phosphoglucosamine mutase activity"/>
    <property type="evidence" value="ECO:0007669"/>
    <property type="project" value="UniProtKB-UniRule"/>
</dbReference>
<dbReference type="InterPro" id="IPR050060">
    <property type="entry name" value="Phosphoglucosamine_mutase"/>
</dbReference>
<dbReference type="InterPro" id="IPR005844">
    <property type="entry name" value="A-D-PHexomutase_a/b/a-I"/>
</dbReference>
<sequence>MRSKNYFGTDGIRGLVGTLPINIDFAFKLGFATGTVFIERYGYSKNKTIVIGRDTRISGCMLQSAVVSGLLASGVNVLNASIDPMPTSSIAFLVKDLDALGGVVVSASHNPYYYNGFKFFDSSGFKLSEDIELEIEERINHNICYDGSNFGQFIFANDSEDSYINFCKKTFPGELTLSGLKIALDTANGAAYKIAPRVFQELGAEIYSIGITPNGLNINDGVGSLSTELLLKSIKENKCHLGIALDGDADRIIIIDSLGNQFNGDELLYIIIKDHMLFNKIDGVVGTHMTNYGFEFQMGKLGIPFCRSDVGDRFVSEELRKRGWLYGGENSGHLLCLGFHSTGDGIVAALQVLAAIVRSGHDISYLLKDLNMYVQKIVNIPWDSSCNWDDNSSMKEAFSFVKQKLLGRGRVLIRKSGTEPVMRLMVEAEDSCVVDHYINTIISSI</sequence>
<dbReference type="CDD" id="cd05802">
    <property type="entry name" value="GlmM"/>
    <property type="match status" value="1"/>
</dbReference>
<comment type="similarity">
    <text evidence="1 6 7">Belongs to the phosphohexose mutase family.</text>
</comment>
<feature type="domain" description="Alpha-D-phosphohexomutase alpha/beta/alpha" evidence="10">
    <location>
        <begin position="5"/>
        <end position="141"/>
    </location>
</feature>
<evidence type="ECO:0000259" key="11">
    <source>
        <dbReference type="Pfam" id="PF02879"/>
    </source>
</evidence>
<dbReference type="STRING" id="1208919.CDSE_0374"/>
<dbReference type="PANTHER" id="PTHR42946">
    <property type="entry name" value="PHOSPHOHEXOSE MUTASE"/>
    <property type="match status" value="1"/>
</dbReference>
<feature type="binding site" description="via phosphate group" evidence="6">
    <location>
        <position position="108"/>
    </location>
    <ligand>
        <name>Mg(2+)</name>
        <dbReference type="ChEBI" id="CHEBI:18420"/>
    </ligand>
</feature>
<feature type="domain" description="Alpha-D-phosphohexomutase alpha/beta/alpha" evidence="12">
    <location>
        <begin position="263"/>
        <end position="370"/>
    </location>
</feature>
<accession>M1LTS9</accession>
<dbReference type="RefSeq" id="WP_015396115.1">
    <property type="nucleotide sequence ID" value="NC_020294.1"/>
</dbReference>
<keyword evidence="5 6" id="KW-0413">Isomerase</keyword>
<evidence type="ECO:0000256" key="4">
    <source>
        <dbReference type="ARBA" id="ARBA00022842"/>
    </source>
</evidence>
<evidence type="ECO:0000256" key="8">
    <source>
        <dbReference type="RuleBase" id="RU004327"/>
    </source>
</evidence>
<dbReference type="SUPFAM" id="SSF55957">
    <property type="entry name" value="Phosphoglucomutase, C-terminal domain"/>
    <property type="match status" value="1"/>
</dbReference>
<proteinExistence type="inferred from homology"/>
<dbReference type="GO" id="GO:0005975">
    <property type="term" value="P:carbohydrate metabolic process"/>
    <property type="evidence" value="ECO:0007669"/>
    <property type="project" value="InterPro"/>
</dbReference>
<evidence type="ECO:0000259" key="12">
    <source>
        <dbReference type="Pfam" id="PF02880"/>
    </source>
</evidence>
<dbReference type="PATRIC" id="fig|1208919.3.peg.141"/>
<dbReference type="Proteomes" id="UP000011547">
    <property type="component" value="Chromosome"/>
</dbReference>
<dbReference type="HAMAP" id="MF_01554_B">
    <property type="entry name" value="GlmM_B"/>
    <property type="match status" value="1"/>
</dbReference>
<evidence type="ECO:0000313" key="14">
    <source>
        <dbReference type="Proteomes" id="UP000011547"/>
    </source>
</evidence>
<comment type="catalytic activity">
    <reaction evidence="6 8">
        <text>alpha-D-glucosamine 1-phosphate = D-glucosamine 6-phosphate</text>
        <dbReference type="Rhea" id="RHEA:23424"/>
        <dbReference type="ChEBI" id="CHEBI:58516"/>
        <dbReference type="ChEBI" id="CHEBI:58725"/>
        <dbReference type="EC" id="5.4.2.10"/>
    </reaction>
</comment>
<feature type="binding site" evidence="6">
    <location>
        <position position="248"/>
    </location>
    <ligand>
        <name>Mg(2+)</name>
        <dbReference type="ChEBI" id="CHEBI:18420"/>
    </ligand>
</feature>
<evidence type="ECO:0000259" key="9">
    <source>
        <dbReference type="Pfam" id="PF00408"/>
    </source>
</evidence>
<dbReference type="NCBIfam" id="TIGR01455">
    <property type="entry name" value="glmM"/>
    <property type="match status" value="1"/>
</dbReference>
<dbReference type="InterPro" id="IPR036900">
    <property type="entry name" value="A-D-PHexomutase_C_sf"/>
</dbReference>
<dbReference type="FunFam" id="3.40.120.10:FF:000001">
    <property type="entry name" value="Phosphoglucosamine mutase"/>
    <property type="match status" value="1"/>
</dbReference>
<feature type="modified residue" description="Phosphoserine" evidence="6">
    <location>
        <position position="108"/>
    </location>
</feature>
<feature type="domain" description="Alpha-D-phosphohexomutase alpha/beta/alpha" evidence="11">
    <location>
        <begin position="162"/>
        <end position="258"/>
    </location>
</feature>
<evidence type="ECO:0000256" key="6">
    <source>
        <dbReference type="HAMAP-Rule" id="MF_01554"/>
    </source>
</evidence>
<dbReference type="InterPro" id="IPR016066">
    <property type="entry name" value="A-D-PHexomutase_CS"/>
</dbReference>
<dbReference type="NCBIfam" id="NF008139">
    <property type="entry name" value="PRK10887.1"/>
    <property type="match status" value="1"/>
</dbReference>
<evidence type="ECO:0000256" key="2">
    <source>
        <dbReference type="ARBA" id="ARBA00022553"/>
    </source>
</evidence>
<comment type="PTM">
    <text evidence="6">Activated by phosphorylation.</text>
</comment>